<evidence type="ECO:0000256" key="6">
    <source>
        <dbReference type="ARBA" id="ARBA00023277"/>
    </source>
</evidence>
<feature type="chain" id="PRO_5043573504" description="chitinase" evidence="12">
    <location>
        <begin position="27"/>
        <end position="298"/>
    </location>
</feature>
<dbReference type="GO" id="GO:0005576">
    <property type="term" value="C:extracellular region"/>
    <property type="evidence" value="ECO:0007669"/>
    <property type="project" value="TreeGrafter"/>
</dbReference>
<dbReference type="Proteomes" id="UP001454036">
    <property type="component" value="Unassembled WGS sequence"/>
</dbReference>
<proteinExistence type="inferred from homology"/>
<dbReference type="EC" id="3.2.1.14" evidence="2"/>
<dbReference type="GO" id="GO:0006032">
    <property type="term" value="P:chitin catabolic process"/>
    <property type="evidence" value="ECO:0007669"/>
    <property type="project" value="UniProtKB-KW"/>
</dbReference>
<accession>A0AAV3P177</accession>
<evidence type="ECO:0000256" key="3">
    <source>
        <dbReference type="ARBA" id="ARBA00022801"/>
    </source>
</evidence>
<feature type="signal peptide" evidence="12">
    <location>
        <begin position="1"/>
        <end position="26"/>
    </location>
</feature>
<dbReference type="InterPro" id="IPR001223">
    <property type="entry name" value="Glyco_hydro18_cat"/>
</dbReference>
<keyword evidence="15" id="KW-1185">Reference proteome</keyword>
<dbReference type="PANTHER" id="PTHR45708">
    <property type="entry name" value="ENDOCHITINASE"/>
    <property type="match status" value="1"/>
</dbReference>
<dbReference type="PANTHER" id="PTHR45708:SF40">
    <property type="entry name" value="BASIC ENDOCHITINASE"/>
    <property type="match status" value="1"/>
</dbReference>
<dbReference type="GO" id="GO:0008843">
    <property type="term" value="F:endochitinase activity"/>
    <property type="evidence" value="ECO:0007669"/>
    <property type="project" value="UniProtKB-EC"/>
</dbReference>
<keyword evidence="12" id="KW-0732">Signal</keyword>
<keyword evidence="8" id="KW-0624">Polysaccharide degradation</keyword>
<evidence type="ECO:0000313" key="15">
    <source>
        <dbReference type="Proteomes" id="UP001454036"/>
    </source>
</evidence>
<comment type="function">
    <text evidence="9">This protein functions as a defense against chitin containing fungal pathogens.</text>
</comment>
<reference evidence="14 15" key="1">
    <citation type="submission" date="2024-01" db="EMBL/GenBank/DDBJ databases">
        <title>The complete chloroplast genome sequence of Lithospermum erythrorhizon: insights into the phylogenetic relationship among Boraginaceae species and the maternal lineages of purple gromwells.</title>
        <authorList>
            <person name="Okada T."/>
            <person name="Watanabe K."/>
        </authorList>
    </citation>
    <scope>NUCLEOTIDE SEQUENCE [LARGE SCALE GENOMIC DNA]</scope>
</reference>
<dbReference type="InterPro" id="IPR001579">
    <property type="entry name" value="Glyco_hydro_18_chit_AS"/>
</dbReference>
<keyword evidence="7 10" id="KW-0326">Glycosidase</keyword>
<evidence type="ECO:0000256" key="2">
    <source>
        <dbReference type="ARBA" id="ARBA00012729"/>
    </source>
</evidence>
<evidence type="ECO:0000256" key="9">
    <source>
        <dbReference type="ARBA" id="ARBA00059418"/>
    </source>
</evidence>
<evidence type="ECO:0000256" key="7">
    <source>
        <dbReference type="ARBA" id="ARBA00023295"/>
    </source>
</evidence>
<comment type="catalytic activity">
    <reaction evidence="1">
        <text>Random endo-hydrolysis of N-acetyl-beta-D-glucosaminide (1-&gt;4)-beta-linkages in chitin and chitodextrins.</text>
        <dbReference type="EC" id="3.2.1.14"/>
    </reaction>
</comment>
<dbReference type="GO" id="GO:0000272">
    <property type="term" value="P:polysaccharide catabolic process"/>
    <property type="evidence" value="ECO:0007669"/>
    <property type="project" value="UniProtKB-KW"/>
</dbReference>
<dbReference type="InterPro" id="IPR050542">
    <property type="entry name" value="Glycosyl_Hydrlase18_Chitinase"/>
</dbReference>
<dbReference type="AlphaFoldDB" id="A0AAV3P177"/>
<dbReference type="Gene3D" id="3.20.20.80">
    <property type="entry name" value="Glycosidases"/>
    <property type="match status" value="1"/>
</dbReference>
<comment type="similarity">
    <text evidence="11">Belongs to the glycosyl hydrolase 18 family.</text>
</comment>
<keyword evidence="6" id="KW-0119">Carbohydrate metabolism</keyword>
<dbReference type="EMBL" id="BAABME010000559">
    <property type="protein sequence ID" value="GAA0143772.1"/>
    <property type="molecule type" value="Genomic_DNA"/>
</dbReference>
<dbReference type="SUPFAM" id="SSF51445">
    <property type="entry name" value="(Trans)glycosidases"/>
    <property type="match status" value="1"/>
</dbReference>
<evidence type="ECO:0000256" key="1">
    <source>
        <dbReference type="ARBA" id="ARBA00000822"/>
    </source>
</evidence>
<name>A0AAV3P177_LITER</name>
<evidence type="ECO:0000256" key="10">
    <source>
        <dbReference type="RuleBase" id="RU000489"/>
    </source>
</evidence>
<dbReference type="PROSITE" id="PS51910">
    <property type="entry name" value="GH18_2"/>
    <property type="match status" value="1"/>
</dbReference>
<dbReference type="FunFam" id="3.20.20.80:FF:000015">
    <property type="entry name" value="Acidic endochitinase SE2"/>
    <property type="match status" value="1"/>
</dbReference>
<keyword evidence="4" id="KW-0146">Chitin degradation</keyword>
<keyword evidence="5" id="KW-1015">Disulfide bond</keyword>
<dbReference type="PROSITE" id="PS01095">
    <property type="entry name" value="GH18_1"/>
    <property type="match status" value="1"/>
</dbReference>
<comment type="caution">
    <text evidence="14">The sequence shown here is derived from an EMBL/GenBank/DDBJ whole genome shotgun (WGS) entry which is preliminary data.</text>
</comment>
<sequence length="298" mass="32519">MNVKHGLPLAIFTLLLLLAIVVQVEGGRIAVYWGQDVREGFLRDACSSGLYGIVNIAFLSKFGNFQTPELNLAGHCTPSTGGCQKLGNVISSCQRQGIRIMLSIGGGSGGYTLASEADANNLADYLWNHFLGGQARFRPLGNAVLDGIDFDIEAGDGSHYGALALKLSSYSRQGKKVLLSAAPQCPYPDRWLNQALHTGLFDYVFVQFYNNPQCEYNDQNPGSFQRAWNQWTSIPARLVFVGVPASTKAAGNGYVLKQVLKNKVLPFTKSSQKYGGIMLWNRYADTQTQYSSAVKDSV</sequence>
<gene>
    <name evidence="14" type="ORF">LIER_04378</name>
</gene>
<feature type="domain" description="GH18" evidence="13">
    <location>
        <begin position="27"/>
        <end position="298"/>
    </location>
</feature>
<dbReference type="CDD" id="cd02877">
    <property type="entry name" value="GH18_hevamine_XipI_class_III"/>
    <property type="match status" value="1"/>
</dbReference>
<keyword evidence="3 10" id="KW-0378">Hydrolase</keyword>
<organism evidence="14 15">
    <name type="scientific">Lithospermum erythrorhizon</name>
    <name type="common">Purple gromwell</name>
    <name type="synonym">Lithospermum officinale var. erythrorhizon</name>
    <dbReference type="NCBI Taxonomy" id="34254"/>
    <lineage>
        <taxon>Eukaryota</taxon>
        <taxon>Viridiplantae</taxon>
        <taxon>Streptophyta</taxon>
        <taxon>Embryophyta</taxon>
        <taxon>Tracheophyta</taxon>
        <taxon>Spermatophyta</taxon>
        <taxon>Magnoliopsida</taxon>
        <taxon>eudicotyledons</taxon>
        <taxon>Gunneridae</taxon>
        <taxon>Pentapetalae</taxon>
        <taxon>asterids</taxon>
        <taxon>lamiids</taxon>
        <taxon>Boraginales</taxon>
        <taxon>Boraginaceae</taxon>
        <taxon>Boraginoideae</taxon>
        <taxon>Lithospermeae</taxon>
        <taxon>Lithospermum</taxon>
    </lineage>
</organism>
<dbReference type="InterPro" id="IPR017853">
    <property type="entry name" value="GH"/>
</dbReference>
<evidence type="ECO:0000256" key="4">
    <source>
        <dbReference type="ARBA" id="ARBA00023024"/>
    </source>
</evidence>
<evidence type="ECO:0000259" key="13">
    <source>
        <dbReference type="PROSITE" id="PS51910"/>
    </source>
</evidence>
<evidence type="ECO:0000256" key="5">
    <source>
        <dbReference type="ARBA" id="ARBA00023157"/>
    </source>
</evidence>
<evidence type="ECO:0000256" key="11">
    <source>
        <dbReference type="RuleBase" id="RU004453"/>
    </source>
</evidence>
<protein>
    <recommendedName>
        <fullName evidence="2">chitinase</fullName>
        <ecNumber evidence="2">3.2.1.14</ecNumber>
    </recommendedName>
</protein>
<evidence type="ECO:0000256" key="8">
    <source>
        <dbReference type="ARBA" id="ARBA00023326"/>
    </source>
</evidence>
<dbReference type="Pfam" id="PF00704">
    <property type="entry name" value="Glyco_hydro_18"/>
    <property type="match status" value="1"/>
</dbReference>
<evidence type="ECO:0000256" key="12">
    <source>
        <dbReference type="SAM" id="SignalP"/>
    </source>
</evidence>
<dbReference type="InterPro" id="IPR045321">
    <property type="entry name" value="Cts1-like"/>
</dbReference>
<evidence type="ECO:0000313" key="14">
    <source>
        <dbReference type="EMBL" id="GAA0143772.1"/>
    </source>
</evidence>